<comment type="cofactor">
    <cofactor evidence="1">
        <name>a divalent metal cation</name>
        <dbReference type="ChEBI" id="CHEBI:60240"/>
    </cofactor>
</comment>
<feature type="binding site" evidence="7">
    <location>
        <position position="35"/>
    </location>
    <ligand>
        <name>Mg(2+)</name>
        <dbReference type="ChEBI" id="CHEBI:18420"/>
    </ligand>
</feature>
<dbReference type="GO" id="GO:0016829">
    <property type="term" value="F:lyase activity"/>
    <property type="evidence" value="ECO:0007669"/>
    <property type="project" value="UniProtKB-KW"/>
</dbReference>
<comment type="cofactor">
    <cofactor evidence="7">
        <name>Mg(2+)</name>
        <dbReference type="ChEBI" id="CHEBI:18420"/>
    </cofactor>
</comment>
<protein>
    <recommendedName>
        <fullName evidence="2">Putative 4-hydroxy-4-methyl-2-oxoglutarate aldolase</fullName>
    </recommendedName>
    <alternativeName>
        <fullName evidence="5">Regulator of ribonuclease activity homolog</fullName>
    </alternativeName>
    <alternativeName>
        <fullName evidence="6">RraA-like protein</fullName>
    </alternativeName>
</protein>
<dbReference type="Proteomes" id="UP001161257">
    <property type="component" value="Unassembled WGS sequence"/>
</dbReference>
<reference evidence="8" key="1">
    <citation type="submission" date="2023-01" db="EMBL/GenBank/DDBJ databases">
        <title>Whole-genome sequence of Pseudomonas putida NBRC 14671.</title>
        <authorList>
            <person name="Morohoshi T."/>
            <person name="Someya N."/>
        </authorList>
    </citation>
    <scope>NUCLEOTIDE SEQUENCE</scope>
    <source>
        <strain evidence="8">NBRC 14671</strain>
    </source>
</reference>
<dbReference type="GO" id="GO:0046872">
    <property type="term" value="F:metal ion binding"/>
    <property type="evidence" value="ECO:0007669"/>
    <property type="project" value="UniProtKB-KW"/>
</dbReference>
<dbReference type="RefSeq" id="WP_284353769.1">
    <property type="nucleotide sequence ID" value="NZ_BSKF01000002.1"/>
</dbReference>
<accession>A0AA37RGG0</accession>
<evidence type="ECO:0000313" key="8">
    <source>
        <dbReference type="EMBL" id="GLO35256.1"/>
    </source>
</evidence>
<evidence type="ECO:0000256" key="7">
    <source>
        <dbReference type="PIRSR" id="PIRSR605493-1"/>
    </source>
</evidence>
<keyword evidence="3 7" id="KW-0479">Metal-binding</keyword>
<keyword evidence="4" id="KW-0456">Lyase</keyword>
<sequence>MSEKTTDLCDRVGTRAKALADQGWAGVLVNGFVRDKGVLKTLPLGIRALGVIPIKSVKRDEGQIGLSIRFAGQLIQPGDMIFVDEDCIVILSEEC</sequence>
<evidence type="ECO:0000256" key="4">
    <source>
        <dbReference type="ARBA" id="ARBA00023239"/>
    </source>
</evidence>
<dbReference type="Pfam" id="PF03737">
    <property type="entry name" value="RraA-like"/>
    <property type="match status" value="1"/>
</dbReference>
<dbReference type="PANTHER" id="PTHR33254">
    <property type="entry name" value="4-HYDROXY-4-METHYL-2-OXOGLUTARATE ALDOLASE 3-RELATED"/>
    <property type="match status" value="1"/>
</dbReference>
<evidence type="ECO:0000256" key="1">
    <source>
        <dbReference type="ARBA" id="ARBA00001968"/>
    </source>
</evidence>
<feature type="binding site" evidence="7">
    <location>
        <position position="34"/>
    </location>
    <ligand>
        <name>substrate</name>
    </ligand>
</feature>
<dbReference type="AlphaFoldDB" id="A0AA37RGG0"/>
<gene>
    <name evidence="8" type="ORF">PPUN14671_20890</name>
</gene>
<dbReference type="CDD" id="cd16841">
    <property type="entry name" value="RraA_family"/>
    <property type="match status" value="1"/>
</dbReference>
<proteinExistence type="predicted"/>
<dbReference type="InterPro" id="IPR005493">
    <property type="entry name" value="RraA/RraA-like"/>
</dbReference>
<evidence type="ECO:0000256" key="6">
    <source>
        <dbReference type="ARBA" id="ARBA00030169"/>
    </source>
</evidence>
<dbReference type="EMBL" id="BSKJ01000004">
    <property type="protein sequence ID" value="GLO35256.1"/>
    <property type="molecule type" value="Genomic_DNA"/>
</dbReference>
<organism evidence="8 9">
    <name type="scientific">Pseudomonas putida</name>
    <name type="common">Arthrobacter siderocapsulatus</name>
    <dbReference type="NCBI Taxonomy" id="303"/>
    <lineage>
        <taxon>Bacteria</taxon>
        <taxon>Pseudomonadati</taxon>
        <taxon>Pseudomonadota</taxon>
        <taxon>Gammaproteobacteria</taxon>
        <taxon>Pseudomonadales</taxon>
        <taxon>Pseudomonadaceae</taxon>
        <taxon>Pseudomonas</taxon>
    </lineage>
</organism>
<evidence type="ECO:0000256" key="3">
    <source>
        <dbReference type="ARBA" id="ARBA00022723"/>
    </source>
</evidence>
<keyword evidence="7" id="KW-0460">Magnesium</keyword>
<dbReference type="Gene3D" id="3.50.30.40">
    <property type="entry name" value="Ribonuclease E inhibitor RraA/RraA-like"/>
    <property type="match status" value="1"/>
</dbReference>
<dbReference type="InterPro" id="IPR036704">
    <property type="entry name" value="RraA/RraA-like_sf"/>
</dbReference>
<dbReference type="SUPFAM" id="SSF89562">
    <property type="entry name" value="RraA-like"/>
    <property type="match status" value="1"/>
</dbReference>
<evidence type="ECO:0000313" key="9">
    <source>
        <dbReference type="Proteomes" id="UP001161257"/>
    </source>
</evidence>
<comment type="caution">
    <text evidence="8">The sequence shown here is derived from an EMBL/GenBank/DDBJ whole genome shotgun (WGS) entry which is preliminary data.</text>
</comment>
<evidence type="ECO:0000256" key="2">
    <source>
        <dbReference type="ARBA" id="ARBA00016549"/>
    </source>
</evidence>
<evidence type="ECO:0000256" key="5">
    <source>
        <dbReference type="ARBA" id="ARBA00029596"/>
    </source>
</evidence>
<name>A0AA37RGG0_PSEPU</name>
<dbReference type="PANTHER" id="PTHR33254:SF4">
    <property type="entry name" value="4-HYDROXY-4-METHYL-2-OXOGLUTARATE ALDOLASE 3-RELATED"/>
    <property type="match status" value="1"/>
</dbReference>